<keyword evidence="4 5" id="KW-0472">Membrane</keyword>
<feature type="non-terminal residue" evidence="6">
    <location>
        <position position="130"/>
    </location>
</feature>
<dbReference type="InterPro" id="IPR002781">
    <property type="entry name" value="TM_pro_TauE-like"/>
</dbReference>
<feature type="transmembrane region" description="Helical" evidence="5">
    <location>
        <begin position="85"/>
        <end position="104"/>
    </location>
</feature>
<comment type="caution">
    <text evidence="6">The sequence shown here is derived from an EMBL/GenBank/DDBJ whole genome shotgun (WGS) entry which is preliminary data.</text>
</comment>
<evidence type="ECO:0000256" key="4">
    <source>
        <dbReference type="ARBA" id="ARBA00023136"/>
    </source>
</evidence>
<gene>
    <name evidence="6" type="ORF">S01H4_58535</name>
</gene>
<evidence type="ECO:0000256" key="2">
    <source>
        <dbReference type="ARBA" id="ARBA00022692"/>
    </source>
</evidence>
<evidence type="ECO:0008006" key="7">
    <source>
        <dbReference type="Google" id="ProtNLM"/>
    </source>
</evidence>
<feature type="transmembrane region" description="Helical" evidence="5">
    <location>
        <begin position="5"/>
        <end position="25"/>
    </location>
</feature>
<dbReference type="Pfam" id="PF01925">
    <property type="entry name" value="TauE"/>
    <property type="match status" value="1"/>
</dbReference>
<reference evidence="6" key="1">
    <citation type="journal article" date="2014" name="Front. Microbiol.">
        <title>High frequency of phylogenetically diverse reductive dehalogenase-homologous genes in deep subseafloor sedimentary metagenomes.</title>
        <authorList>
            <person name="Kawai M."/>
            <person name="Futagami T."/>
            <person name="Toyoda A."/>
            <person name="Takaki Y."/>
            <person name="Nishi S."/>
            <person name="Hori S."/>
            <person name="Arai W."/>
            <person name="Tsubouchi T."/>
            <person name="Morono Y."/>
            <person name="Uchiyama I."/>
            <person name="Ito T."/>
            <person name="Fujiyama A."/>
            <person name="Inagaki F."/>
            <person name="Takami H."/>
        </authorList>
    </citation>
    <scope>NUCLEOTIDE SEQUENCE</scope>
    <source>
        <strain evidence="6">Expedition CK06-06</strain>
    </source>
</reference>
<keyword evidence="3 5" id="KW-1133">Transmembrane helix</keyword>
<dbReference type="EMBL" id="BART01034201">
    <property type="protein sequence ID" value="GAH15531.1"/>
    <property type="molecule type" value="Genomic_DNA"/>
</dbReference>
<dbReference type="GO" id="GO:0016020">
    <property type="term" value="C:membrane"/>
    <property type="evidence" value="ECO:0007669"/>
    <property type="project" value="UniProtKB-SubCell"/>
</dbReference>
<organism evidence="6">
    <name type="scientific">marine sediment metagenome</name>
    <dbReference type="NCBI Taxonomy" id="412755"/>
    <lineage>
        <taxon>unclassified sequences</taxon>
        <taxon>metagenomes</taxon>
        <taxon>ecological metagenomes</taxon>
    </lineage>
</organism>
<evidence type="ECO:0000256" key="3">
    <source>
        <dbReference type="ARBA" id="ARBA00022989"/>
    </source>
</evidence>
<comment type="subcellular location">
    <subcellularLocation>
        <location evidence="1">Membrane</location>
        <topology evidence="1">Multi-pass membrane protein</topology>
    </subcellularLocation>
</comment>
<accession>X1D473</accession>
<feature type="transmembrane region" description="Helical" evidence="5">
    <location>
        <begin position="110"/>
        <end position="128"/>
    </location>
</feature>
<name>X1D473_9ZZZZ</name>
<evidence type="ECO:0000256" key="5">
    <source>
        <dbReference type="SAM" id="Phobius"/>
    </source>
</evidence>
<sequence>MDVEIYVIIGIILLAFVCEFIDSSFGGGYGTILTPVFLLFGLDPFLIIPSILLSEIATGFSSCFFHHKRNNVNFQDKTEKSFHIAIVIGTIGVAATIITTFFVIKLPGFYVKLYIGLLVASMGVLLLLRI</sequence>
<feature type="transmembrane region" description="Helical" evidence="5">
    <location>
        <begin position="45"/>
        <end position="65"/>
    </location>
</feature>
<evidence type="ECO:0000256" key="1">
    <source>
        <dbReference type="ARBA" id="ARBA00004141"/>
    </source>
</evidence>
<dbReference type="AlphaFoldDB" id="X1D473"/>
<protein>
    <recommendedName>
        <fullName evidence="7">Membrane transporter protein</fullName>
    </recommendedName>
</protein>
<proteinExistence type="predicted"/>
<keyword evidence="2 5" id="KW-0812">Transmembrane</keyword>
<evidence type="ECO:0000313" key="6">
    <source>
        <dbReference type="EMBL" id="GAH15531.1"/>
    </source>
</evidence>